<dbReference type="PROSITE" id="PS00687">
    <property type="entry name" value="ALDEHYDE_DEHYDR_GLU"/>
    <property type="match status" value="1"/>
</dbReference>
<dbReference type="Gene3D" id="3.40.309.10">
    <property type="entry name" value="Aldehyde Dehydrogenase, Chain A, domain 2"/>
    <property type="match status" value="1"/>
</dbReference>
<keyword evidence="1 3" id="KW-0560">Oxidoreductase</keyword>
<dbReference type="InterPro" id="IPR015590">
    <property type="entry name" value="Aldehyde_DH_dom"/>
</dbReference>
<comment type="caution">
    <text evidence="5">The sequence shown here is derived from an EMBL/GenBank/DDBJ whole genome shotgun (WGS) entry which is preliminary data.</text>
</comment>
<comment type="similarity">
    <text evidence="3">Belongs to the aldehyde dehydrogenase family.</text>
</comment>
<dbReference type="SUPFAM" id="SSF53720">
    <property type="entry name" value="ALDH-like"/>
    <property type="match status" value="1"/>
</dbReference>
<feature type="domain" description="Aldehyde dehydrogenase" evidence="4">
    <location>
        <begin position="3"/>
        <end position="448"/>
    </location>
</feature>
<evidence type="ECO:0000313" key="6">
    <source>
        <dbReference type="Proteomes" id="UP000241890"/>
    </source>
</evidence>
<dbReference type="Proteomes" id="UP000241890">
    <property type="component" value="Unassembled WGS sequence"/>
</dbReference>
<dbReference type="PANTHER" id="PTHR11699">
    <property type="entry name" value="ALDEHYDE DEHYDROGENASE-RELATED"/>
    <property type="match status" value="1"/>
</dbReference>
<dbReference type="GO" id="GO:0016620">
    <property type="term" value="F:oxidoreductase activity, acting on the aldehyde or oxo group of donors, NAD or NADP as acceptor"/>
    <property type="evidence" value="ECO:0007669"/>
    <property type="project" value="InterPro"/>
</dbReference>
<feature type="active site" evidence="2">
    <location>
        <position position="220"/>
    </location>
</feature>
<dbReference type="InterPro" id="IPR016163">
    <property type="entry name" value="Ald_DH_C"/>
</dbReference>
<evidence type="ECO:0000256" key="2">
    <source>
        <dbReference type="PROSITE-ProRule" id="PRU10007"/>
    </source>
</evidence>
<gene>
    <name evidence="5" type="ORF">FCC1311_033452</name>
</gene>
<protein>
    <submittedName>
        <fullName evidence="5">Aldehyde dehydrogenase</fullName>
    </submittedName>
</protein>
<evidence type="ECO:0000256" key="3">
    <source>
        <dbReference type="RuleBase" id="RU003345"/>
    </source>
</evidence>
<dbReference type="FunFam" id="3.40.309.10:FF:000009">
    <property type="entry name" value="Aldehyde dehydrogenase A"/>
    <property type="match status" value="1"/>
</dbReference>
<dbReference type="InterPro" id="IPR016161">
    <property type="entry name" value="Ald_DH/histidinol_DH"/>
</dbReference>
<keyword evidence="6" id="KW-1185">Reference proteome</keyword>
<name>A0A2R5G7U6_9STRA</name>
<evidence type="ECO:0000256" key="1">
    <source>
        <dbReference type="ARBA" id="ARBA00023002"/>
    </source>
</evidence>
<dbReference type="AlphaFoldDB" id="A0A2R5G7U6"/>
<proteinExistence type="inferred from homology"/>
<dbReference type="Gene3D" id="3.40.605.10">
    <property type="entry name" value="Aldehyde Dehydrogenase, Chain A, domain 1"/>
    <property type="match status" value="1"/>
</dbReference>
<accession>A0A2R5G7U6</accession>
<evidence type="ECO:0000313" key="5">
    <source>
        <dbReference type="EMBL" id="GBG27122.1"/>
    </source>
</evidence>
<organism evidence="5 6">
    <name type="scientific">Hondaea fermentalgiana</name>
    <dbReference type="NCBI Taxonomy" id="2315210"/>
    <lineage>
        <taxon>Eukaryota</taxon>
        <taxon>Sar</taxon>
        <taxon>Stramenopiles</taxon>
        <taxon>Bigyra</taxon>
        <taxon>Labyrinthulomycetes</taxon>
        <taxon>Thraustochytrida</taxon>
        <taxon>Thraustochytriidae</taxon>
        <taxon>Hondaea</taxon>
    </lineage>
</organism>
<dbReference type="EMBL" id="BEYU01000028">
    <property type="protein sequence ID" value="GBG27122.1"/>
    <property type="molecule type" value="Genomic_DNA"/>
</dbReference>
<dbReference type="InterPro" id="IPR016160">
    <property type="entry name" value="Ald_DH_CS_CYS"/>
</dbReference>
<dbReference type="OrthoDB" id="310895at2759"/>
<dbReference type="InParanoid" id="A0A2R5G7U6"/>
<dbReference type="InterPro" id="IPR029510">
    <property type="entry name" value="Ald_DH_CS_GLU"/>
</dbReference>
<dbReference type="Pfam" id="PF00171">
    <property type="entry name" value="Aldedh"/>
    <property type="match status" value="1"/>
</dbReference>
<dbReference type="InterPro" id="IPR016162">
    <property type="entry name" value="Ald_DH_N"/>
</dbReference>
<sequence>MMNDDEVRSIVDTASLAQTEWRHASVQDRVDIVQAFLRYFEENADEVANDITGQMGKPLAHARGEIRGMSERAIAMMDLAPTALADYTLGETTNNQDTENFHRKIVREPVGVVLTLAPYNYPLLTAVNSIVPAVLAGNAVVVNHGFRTPLISEHFERAFKAAGVPSGLVVSQKCEYDVLHKSIRAGLYDFVSFTGSVEGGTRVQESVAACAPKFIDCTLELGGNDAAYVAEDANLDVAAATVVDGALFNAGQSCCGMERAFVHESVYDEFLDRAREEFHSAYGKVGDPRASETAMGPMAQPTAIPALAELVADAKAKGATVILGGDTDDDAGITGPRIYNPTLLADCDASMKVMFEESFGPVLAVQKVSSMDDAIRGVNASKYGLTSAIFTQDESAASEYASRVDVGTVFMNRADYLDPYMPWQGRKATGKGLSLSHHGFNAFTRLKNYHFKLVK</sequence>
<reference evidence="5 6" key="1">
    <citation type="submission" date="2017-12" db="EMBL/GenBank/DDBJ databases">
        <title>Sequencing, de novo assembly and annotation of complete genome of a new Thraustochytrid species, strain FCC1311.</title>
        <authorList>
            <person name="Sedici K."/>
            <person name="Godart F."/>
            <person name="Aiese Cigliano R."/>
            <person name="Sanseverino W."/>
            <person name="Barakat M."/>
            <person name="Ortet P."/>
            <person name="Marechal E."/>
            <person name="Cagnac O."/>
            <person name="Amato A."/>
        </authorList>
    </citation>
    <scope>NUCLEOTIDE SEQUENCE [LARGE SCALE GENOMIC DNA]</scope>
</reference>
<evidence type="ECO:0000259" key="4">
    <source>
        <dbReference type="Pfam" id="PF00171"/>
    </source>
</evidence>
<dbReference type="PROSITE" id="PS00070">
    <property type="entry name" value="ALDEHYDE_DEHYDR_CYS"/>
    <property type="match status" value="1"/>
</dbReference>